<gene>
    <name evidence="1" type="ORF">C8N47_103184</name>
</gene>
<dbReference type="RefSeq" id="WP_146161430.1">
    <property type="nucleotide sequence ID" value="NZ_OY782574.1"/>
</dbReference>
<reference evidence="1 2" key="1">
    <citation type="submission" date="2018-04" db="EMBL/GenBank/DDBJ databases">
        <title>Genomic Encyclopedia of Archaeal and Bacterial Type Strains, Phase II (KMG-II): from individual species to whole genera.</title>
        <authorList>
            <person name="Goeker M."/>
        </authorList>
    </citation>
    <scope>NUCLEOTIDE SEQUENCE [LARGE SCALE GENOMIC DNA]</scope>
    <source>
        <strain evidence="1 2">DSM 28823</strain>
    </source>
</reference>
<proteinExistence type="predicted"/>
<evidence type="ECO:0000313" key="2">
    <source>
        <dbReference type="Proteomes" id="UP000243525"/>
    </source>
</evidence>
<accession>A0A2T5C4W7</accession>
<dbReference type="EMBL" id="QAAD01000003">
    <property type="protein sequence ID" value="PTN09887.1"/>
    <property type="molecule type" value="Genomic_DNA"/>
</dbReference>
<comment type="caution">
    <text evidence="1">The sequence shown here is derived from an EMBL/GenBank/DDBJ whole genome shotgun (WGS) entry which is preliminary data.</text>
</comment>
<keyword evidence="2" id="KW-1185">Reference proteome</keyword>
<evidence type="ECO:0000313" key="1">
    <source>
        <dbReference type="EMBL" id="PTN09887.1"/>
    </source>
</evidence>
<organism evidence="1 2">
    <name type="scientific">Mangrovibacterium marinum</name>
    <dbReference type="NCBI Taxonomy" id="1639118"/>
    <lineage>
        <taxon>Bacteria</taxon>
        <taxon>Pseudomonadati</taxon>
        <taxon>Bacteroidota</taxon>
        <taxon>Bacteroidia</taxon>
        <taxon>Marinilabiliales</taxon>
        <taxon>Prolixibacteraceae</taxon>
        <taxon>Mangrovibacterium</taxon>
    </lineage>
</organism>
<dbReference type="AlphaFoldDB" id="A0A2T5C4W7"/>
<sequence>MADFYLRPSSAEKLSSSRYHPGSLSFSFDSGLDKTRPTGSRLFGIDQKTFLLVNALGNDNPTTFDNATTVSLKES</sequence>
<protein>
    <submittedName>
        <fullName evidence="1">Uncharacterized protein</fullName>
    </submittedName>
</protein>
<name>A0A2T5C4W7_9BACT</name>
<dbReference type="Proteomes" id="UP000243525">
    <property type="component" value="Unassembled WGS sequence"/>
</dbReference>